<accession>A0A1T5L6Q3</accession>
<evidence type="ECO:0000313" key="8">
    <source>
        <dbReference type="Proteomes" id="UP000190961"/>
    </source>
</evidence>
<dbReference type="PANTHER" id="PTHR43806:SF11">
    <property type="entry name" value="CEREVISIN-RELATED"/>
    <property type="match status" value="1"/>
</dbReference>
<feature type="active site" description="Charge relay system" evidence="5">
    <location>
        <position position="300"/>
    </location>
</feature>
<dbReference type="EMBL" id="FUZU01000002">
    <property type="protein sequence ID" value="SKC71651.1"/>
    <property type="molecule type" value="Genomic_DNA"/>
</dbReference>
<dbReference type="PROSITE" id="PS51892">
    <property type="entry name" value="SUBTILASE"/>
    <property type="match status" value="1"/>
</dbReference>
<evidence type="ECO:0000256" key="2">
    <source>
        <dbReference type="ARBA" id="ARBA00022670"/>
    </source>
</evidence>
<sequence>MKVIVKEHLDVRVGRPSINAPSYQNIAPGSQLEVEGKLFHGDILRGVNTWLKDAANNYYWSGSIENIDEIIARAALTEFSESDFWWHKDFNIGELWRKGLSGEKVKLAVLDSGIALPHPDLIVNTANFMDLSASGTGITDQTGHGTHVTGIIKASNNGFGVKGLAFNTDFYLGKITNDIHGDDVQFLVKGVEWAIKNSVDIISISNGVSANNSALETAVGKAIAKGILIIAAAGNRDSTTGNDILYPARYENVLSVAGITKSKFPLADTIHANKTNIFAPGEEIFSTFLNKAYVNLSGSSQAAPYVAGIAALLLEAVRKKNKKYRAHDLREELMSHADSVEYGKLINPVNTLNKL</sequence>
<dbReference type="AlphaFoldDB" id="A0A1T5L6Q3"/>
<evidence type="ECO:0000256" key="4">
    <source>
        <dbReference type="ARBA" id="ARBA00022825"/>
    </source>
</evidence>
<dbReference type="SUPFAM" id="SSF52743">
    <property type="entry name" value="Subtilisin-like"/>
    <property type="match status" value="1"/>
</dbReference>
<evidence type="ECO:0000256" key="5">
    <source>
        <dbReference type="PROSITE-ProRule" id="PRU01240"/>
    </source>
</evidence>
<keyword evidence="4 5" id="KW-0720">Serine protease</keyword>
<dbReference type="Proteomes" id="UP000190961">
    <property type="component" value="Unassembled WGS sequence"/>
</dbReference>
<feature type="active site" description="Charge relay system" evidence="5">
    <location>
        <position position="144"/>
    </location>
</feature>
<evidence type="ECO:0000313" key="7">
    <source>
        <dbReference type="EMBL" id="SKC71651.1"/>
    </source>
</evidence>
<dbReference type="STRING" id="688867.SAMN05660236_2639"/>
<reference evidence="7 8" key="1">
    <citation type="submission" date="2017-02" db="EMBL/GenBank/DDBJ databases">
        <authorList>
            <person name="Peterson S.W."/>
        </authorList>
    </citation>
    <scope>NUCLEOTIDE SEQUENCE [LARGE SCALE GENOMIC DNA]</scope>
    <source>
        <strain evidence="7 8">DSM 25262</strain>
    </source>
</reference>
<dbReference type="GO" id="GO:0006508">
    <property type="term" value="P:proteolysis"/>
    <property type="evidence" value="ECO:0007669"/>
    <property type="project" value="UniProtKB-KW"/>
</dbReference>
<name>A0A1T5L6Q3_9BACT</name>
<evidence type="ECO:0000256" key="3">
    <source>
        <dbReference type="ARBA" id="ARBA00022801"/>
    </source>
</evidence>
<protein>
    <submittedName>
        <fullName evidence="7">Subtilase family protein</fullName>
    </submittedName>
</protein>
<proteinExistence type="inferred from homology"/>
<dbReference type="GO" id="GO:0004252">
    <property type="term" value="F:serine-type endopeptidase activity"/>
    <property type="evidence" value="ECO:0007669"/>
    <property type="project" value="UniProtKB-UniRule"/>
</dbReference>
<keyword evidence="3 5" id="KW-0378">Hydrolase</keyword>
<dbReference type="OrthoDB" id="9798386at2"/>
<keyword evidence="2 5" id="KW-0645">Protease</keyword>
<gene>
    <name evidence="7" type="ORF">SAMN05660236_2639</name>
</gene>
<feature type="active site" description="Charge relay system" evidence="5">
    <location>
        <position position="111"/>
    </location>
</feature>
<dbReference type="InterPro" id="IPR036852">
    <property type="entry name" value="Peptidase_S8/S53_dom_sf"/>
</dbReference>
<feature type="domain" description="Peptidase S8/S53" evidence="6">
    <location>
        <begin position="102"/>
        <end position="340"/>
    </location>
</feature>
<dbReference type="RefSeq" id="WP_079687229.1">
    <property type="nucleotide sequence ID" value="NZ_FUZU01000002.1"/>
</dbReference>
<keyword evidence="8" id="KW-1185">Reference proteome</keyword>
<dbReference type="PRINTS" id="PR00723">
    <property type="entry name" value="SUBTILISIN"/>
</dbReference>
<dbReference type="InterPro" id="IPR050131">
    <property type="entry name" value="Peptidase_S8_subtilisin-like"/>
</dbReference>
<dbReference type="InterPro" id="IPR000209">
    <property type="entry name" value="Peptidase_S8/S53_dom"/>
</dbReference>
<evidence type="ECO:0000259" key="6">
    <source>
        <dbReference type="Pfam" id="PF00082"/>
    </source>
</evidence>
<evidence type="ECO:0000256" key="1">
    <source>
        <dbReference type="ARBA" id="ARBA00011073"/>
    </source>
</evidence>
<dbReference type="PANTHER" id="PTHR43806">
    <property type="entry name" value="PEPTIDASE S8"/>
    <property type="match status" value="1"/>
</dbReference>
<dbReference type="InterPro" id="IPR015500">
    <property type="entry name" value="Peptidase_S8_subtilisin-rel"/>
</dbReference>
<dbReference type="Pfam" id="PF00082">
    <property type="entry name" value="Peptidase_S8"/>
    <property type="match status" value="1"/>
</dbReference>
<dbReference type="Gene3D" id="3.40.50.200">
    <property type="entry name" value="Peptidase S8/S53 domain"/>
    <property type="match status" value="1"/>
</dbReference>
<organism evidence="7 8">
    <name type="scientific">Ohtaekwangia koreensis</name>
    <dbReference type="NCBI Taxonomy" id="688867"/>
    <lineage>
        <taxon>Bacteria</taxon>
        <taxon>Pseudomonadati</taxon>
        <taxon>Bacteroidota</taxon>
        <taxon>Cytophagia</taxon>
        <taxon>Cytophagales</taxon>
        <taxon>Fulvivirgaceae</taxon>
        <taxon>Ohtaekwangia</taxon>
    </lineage>
</organism>
<comment type="similarity">
    <text evidence="1 5">Belongs to the peptidase S8 family.</text>
</comment>